<protein>
    <submittedName>
        <fullName evidence="1">Uncharacterized protein</fullName>
    </submittedName>
</protein>
<reference evidence="1 2" key="1">
    <citation type="submission" date="2019-08" db="EMBL/GenBank/DDBJ databases">
        <title>The genome sequence of a newly discovered highly antifungal drug resistant Aspergillus species, Aspergillus tanneri NIH 1004.</title>
        <authorList>
            <person name="Mounaud S."/>
            <person name="Singh I."/>
            <person name="Joardar V."/>
            <person name="Pakala S."/>
            <person name="Pakala S."/>
            <person name="Venepally P."/>
            <person name="Chung J.K."/>
            <person name="Losada L."/>
            <person name="Nierman W.C."/>
        </authorList>
    </citation>
    <scope>NUCLEOTIDE SEQUENCE [LARGE SCALE GENOMIC DNA]</scope>
    <source>
        <strain evidence="1 2">NIH1004</strain>
    </source>
</reference>
<gene>
    <name evidence="1" type="ORF">ATNIH1004_005434</name>
</gene>
<organism evidence="1 2">
    <name type="scientific">Aspergillus tanneri</name>
    <dbReference type="NCBI Taxonomy" id="1220188"/>
    <lineage>
        <taxon>Eukaryota</taxon>
        <taxon>Fungi</taxon>
        <taxon>Dikarya</taxon>
        <taxon>Ascomycota</taxon>
        <taxon>Pezizomycotina</taxon>
        <taxon>Eurotiomycetes</taxon>
        <taxon>Eurotiomycetidae</taxon>
        <taxon>Eurotiales</taxon>
        <taxon>Aspergillaceae</taxon>
        <taxon>Aspergillus</taxon>
        <taxon>Aspergillus subgen. Circumdati</taxon>
    </lineage>
</organism>
<dbReference type="RefSeq" id="XP_033426120.1">
    <property type="nucleotide sequence ID" value="XM_033570088.1"/>
</dbReference>
<evidence type="ECO:0000313" key="2">
    <source>
        <dbReference type="Proteomes" id="UP000324241"/>
    </source>
</evidence>
<name>A0A5M9MQE0_9EURO</name>
<dbReference type="GeneID" id="54328136"/>
<comment type="caution">
    <text evidence="1">The sequence shown here is derived from an EMBL/GenBank/DDBJ whole genome shotgun (WGS) entry which is preliminary data.</text>
</comment>
<evidence type="ECO:0000313" key="1">
    <source>
        <dbReference type="EMBL" id="KAA8646759.1"/>
    </source>
</evidence>
<dbReference type="EMBL" id="QUQM01000004">
    <property type="protein sequence ID" value="KAA8646759.1"/>
    <property type="molecule type" value="Genomic_DNA"/>
</dbReference>
<dbReference type="AlphaFoldDB" id="A0A5M9MQE0"/>
<accession>A0A5M9MQE0</accession>
<dbReference type="Proteomes" id="UP000324241">
    <property type="component" value="Unassembled WGS sequence"/>
</dbReference>
<dbReference type="VEuPathDB" id="FungiDB:EYZ11_013387"/>
<proteinExistence type="predicted"/>
<sequence>MPASRRSLYPNLIRSQDNRRIRPNELPARPLRPLAPKPIREIQHLEARGIHRQHPAQEARPDPRLFVFQARHMEDDATPWLLQTDWLRFLDGRYLRVLAEASAPDPGRLQSHPGLQSFWPGALWDDKELVPDEPAGEHPADVGQHFRPGYCIV</sequence>